<organism evidence="10 11">
    <name type="scientific">Xanthoceras sorbifolium</name>
    <dbReference type="NCBI Taxonomy" id="99658"/>
    <lineage>
        <taxon>Eukaryota</taxon>
        <taxon>Viridiplantae</taxon>
        <taxon>Streptophyta</taxon>
        <taxon>Embryophyta</taxon>
        <taxon>Tracheophyta</taxon>
        <taxon>Spermatophyta</taxon>
        <taxon>Magnoliopsida</taxon>
        <taxon>eudicotyledons</taxon>
        <taxon>Gunneridae</taxon>
        <taxon>Pentapetalae</taxon>
        <taxon>rosids</taxon>
        <taxon>malvids</taxon>
        <taxon>Sapindales</taxon>
        <taxon>Sapindaceae</taxon>
        <taxon>Xanthoceroideae</taxon>
        <taxon>Xanthoceras</taxon>
    </lineage>
</organism>
<keyword evidence="6 9" id="KW-0378">Hydrolase</keyword>
<keyword evidence="5 9" id="KW-0479">Metal-binding</keyword>
<evidence type="ECO:0000313" key="11">
    <source>
        <dbReference type="Proteomes" id="UP000827721"/>
    </source>
</evidence>
<dbReference type="Gene3D" id="2.30.250.10">
    <property type="entry name" value="Aminopeptidase i, Domain 2"/>
    <property type="match status" value="1"/>
</dbReference>
<comment type="caution">
    <text evidence="10">The sequence shown here is derived from an EMBL/GenBank/DDBJ whole genome shotgun (WGS) entry which is preliminary data.</text>
</comment>
<evidence type="ECO:0000256" key="6">
    <source>
        <dbReference type="ARBA" id="ARBA00022801"/>
    </source>
</evidence>
<dbReference type="PANTHER" id="PTHR28570:SF16">
    <property type="entry name" value="ASPARTYL AMINOPEPTIDASE-RELATED"/>
    <property type="match status" value="1"/>
</dbReference>
<keyword evidence="4 9" id="KW-0645">Protease</keyword>
<sequence>MFCRLIQSETKAMAKTEANSEVSSVVSDFLDFLNASPTAFHAVDETKKRLRKAGYEQISEKEDWSLEAGKRYFFTRNHSTIVAFAVGKKYVAGNGFHIVGAHTDSPCLKLKPVSKVTKGGCLEVGVQTYGGGLWYTWFDRDLTVAGRVIIREEKDGCASYSHRLVRIEEPIMRIPTLAIHLDRNVNSDGFKVNTQSHLLPVLATSIKEELNKVVSSNETTNTFSSKHHPILIQMIASQVGCFPDDICDFELQACDTQPSIVAGIKKEFVYSGRLDNLCMSFCSLKGKLGFFGSLILACILAKGLTAIRFCVAFLSPNCEALIDTTSFESNLEDETGVRMVALFDHEEVGSDSAQGAGSPVMLDALSRITNSFSPNSKLIEKAIQKSFLVSADMAHALHPNFMDKHEDNHQPKMHGGLVIKHNANQRYATNSVTSFIFREIARKHNLPVQVGFHPFKNFMVANNFTVTIERTELCIKDGYGLKDFVVRNDMPCGSTIGPIIASGVGIRTVDVGAPQLSMHSIREMCAVDDVKHSYDHFKAFFQEFSHLDAKITVDM</sequence>
<evidence type="ECO:0000256" key="7">
    <source>
        <dbReference type="ARBA" id="ARBA00022833"/>
    </source>
</evidence>
<gene>
    <name evidence="10" type="ORF">JRO89_XS13G0075100</name>
</gene>
<evidence type="ECO:0000256" key="9">
    <source>
        <dbReference type="RuleBase" id="RU004386"/>
    </source>
</evidence>
<dbReference type="SUPFAM" id="SSF53187">
    <property type="entry name" value="Zn-dependent exopeptidases"/>
    <property type="match status" value="3"/>
</dbReference>
<comment type="similarity">
    <text evidence="2 9">Belongs to the peptidase M18 family.</text>
</comment>
<dbReference type="SUPFAM" id="SSF101821">
    <property type="entry name" value="Aminopeptidase/glucanase lid domain"/>
    <property type="match status" value="1"/>
</dbReference>
<dbReference type="InterPro" id="IPR023358">
    <property type="entry name" value="Peptidase_M18_dom2"/>
</dbReference>
<accession>A0ABQ8H744</accession>
<reference evidence="10 11" key="1">
    <citation type="submission" date="2021-02" db="EMBL/GenBank/DDBJ databases">
        <title>Plant Genome Project.</title>
        <authorList>
            <person name="Zhang R.-G."/>
        </authorList>
    </citation>
    <scope>NUCLEOTIDE SEQUENCE [LARGE SCALE GENOMIC DNA]</scope>
    <source>
        <tissue evidence="10">Leaves</tissue>
    </source>
</reference>
<evidence type="ECO:0000313" key="10">
    <source>
        <dbReference type="EMBL" id="KAH7549742.1"/>
    </source>
</evidence>
<evidence type="ECO:0000256" key="3">
    <source>
        <dbReference type="ARBA" id="ARBA00022438"/>
    </source>
</evidence>
<evidence type="ECO:0000256" key="5">
    <source>
        <dbReference type="ARBA" id="ARBA00022723"/>
    </source>
</evidence>
<evidence type="ECO:0000256" key="8">
    <source>
        <dbReference type="ARBA" id="ARBA00023049"/>
    </source>
</evidence>
<keyword evidence="7 9" id="KW-0862">Zinc</keyword>
<dbReference type="PRINTS" id="PR00932">
    <property type="entry name" value="AMINO1PTASE"/>
</dbReference>
<dbReference type="CDD" id="cd05658">
    <property type="entry name" value="M18_DAP"/>
    <property type="match status" value="1"/>
</dbReference>
<keyword evidence="11" id="KW-1185">Reference proteome</keyword>
<dbReference type="Proteomes" id="UP000827721">
    <property type="component" value="Unassembled WGS sequence"/>
</dbReference>
<keyword evidence="3 9" id="KW-0031">Aminopeptidase</keyword>
<protein>
    <recommendedName>
        <fullName evidence="12">Aspartyl aminopeptidase</fullName>
    </recommendedName>
</protein>
<name>A0ABQ8H744_9ROSI</name>
<proteinExistence type="inferred from homology"/>
<dbReference type="InterPro" id="IPR001948">
    <property type="entry name" value="Peptidase_M18"/>
</dbReference>
<dbReference type="NCBIfam" id="NF002759">
    <property type="entry name" value="PRK02813.1"/>
    <property type="match status" value="1"/>
</dbReference>
<evidence type="ECO:0008006" key="12">
    <source>
        <dbReference type="Google" id="ProtNLM"/>
    </source>
</evidence>
<dbReference type="Gene3D" id="3.40.630.10">
    <property type="entry name" value="Zn peptidases"/>
    <property type="match status" value="3"/>
</dbReference>
<keyword evidence="8 9" id="KW-0482">Metalloprotease</keyword>
<evidence type="ECO:0000256" key="2">
    <source>
        <dbReference type="ARBA" id="ARBA00008290"/>
    </source>
</evidence>
<comment type="cofactor">
    <cofactor evidence="1">
        <name>Zn(2+)</name>
        <dbReference type="ChEBI" id="CHEBI:29105"/>
    </cofactor>
</comment>
<dbReference type="Pfam" id="PF02127">
    <property type="entry name" value="Peptidase_M18"/>
    <property type="match status" value="3"/>
</dbReference>
<dbReference type="EMBL" id="JAFEMO010000013">
    <property type="protein sequence ID" value="KAH7549742.1"/>
    <property type="molecule type" value="Genomic_DNA"/>
</dbReference>
<dbReference type="PANTHER" id="PTHR28570">
    <property type="entry name" value="ASPARTYL AMINOPEPTIDASE"/>
    <property type="match status" value="1"/>
</dbReference>
<evidence type="ECO:0000256" key="1">
    <source>
        <dbReference type="ARBA" id="ARBA00001947"/>
    </source>
</evidence>
<evidence type="ECO:0000256" key="4">
    <source>
        <dbReference type="ARBA" id="ARBA00022670"/>
    </source>
</evidence>